<protein>
    <submittedName>
        <fullName evidence="3">Uncharacterized protein</fullName>
    </submittedName>
</protein>
<gene>
    <name evidence="3" type="ORF">CLV48_10528</name>
</gene>
<accession>A0A2P8E4A4</accession>
<comment type="caution">
    <text evidence="3">The sequence shown here is derived from an EMBL/GenBank/DDBJ whole genome shotgun (WGS) entry which is preliminary data.</text>
</comment>
<dbReference type="Proteomes" id="UP000240708">
    <property type="component" value="Unassembled WGS sequence"/>
</dbReference>
<organism evidence="3 4">
    <name type="scientific">Cecembia rubra</name>
    <dbReference type="NCBI Taxonomy" id="1485585"/>
    <lineage>
        <taxon>Bacteria</taxon>
        <taxon>Pseudomonadati</taxon>
        <taxon>Bacteroidota</taxon>
        <taxon>Cytophagia</taxon>
        <taxon>Cytophagales</taxon>
        <taxon>Cyclobacteriaceae</taxon>
        <taxon>Cecembia</taxon>
    </lineage>
</organism>
<dbReference type="EMBL" id="PYGF01000005">
    <property type="protein sequence ID" value="PSL04289.1"/>
    <property type="molecule type" value="Genomic_DNA"/>
</dbReference>
<proteinExistence type="predicted"/>
<keyword evidence="2" id="KW-0732">Signal</keyword>
<feature type="compositionally biased region" description="Basic and acidic residues" evidence="1">
    <location>
        <begin position="76"/>
        <end position="89"/>
    </location>
</feature>
<feature type="region of interest" description="Disordered" evidence="1">
    <location>
        <begin position="25"/>
        <end position="44"/>
    </location>
</feature>
<feature type="signal peptide" evidence="2">
    <location>
        <begin position="1"/>
        <end position="21"/>
    </location>
</feature>
<evidence type="ECO:0000256" key="2">
    <source>
        <dbReference type="SAM" id="SignalP"/>
    </source>
</evidence>
<sequence>MPKVFLIGLGLCLFLSSYSFAQSEREKSTQDLPKNSDGIGQFESHESGSLELRNELLNRSNLNQNKDNSLNATNSNRRENPIYKQGGEKDVKKEGMSTLSFNLFLYIVDKFKED</sequence>
<keyword evidence="4" id="KW-1185">Reference proteome</keyword>
<reference evidence="3 4" key="1">
    <citation type="submission" date="2018-03" db="EMBL/GenBank/DDBJ databases">
        <title>Genomic Encyclopedia of Archaeal and Bacterial Type Strains, Phase II (KMG-II): from individual species to whole genera.</title>
        <authorList>
            <person name="Goeker M."/>
        </authorList>
    </citation>
    <scope>NUCLEOTIDE SEQUENCE [LARGE SCALE GENOMIC DNA]</scope>
    <source>
        <strain evidence="3 4">DSM 28057</strain>
    </source>
</reference>
<evidence type="ECO:0000256" key="1">
    <source>
        <dbReference type="SAM" id="MobiDB-lite"/>
    </source>
</evidence>
<feature type="region of interest" description="Disordered" evidence="1">
    <location>
        <begin position="61"/>
        <end position="89"/>
    </location>
</feature>
<name>A0A2P8E4A4_9BACT</name>
<feature type="chain" id="PRO_5015118474" evidence="2">
    <location>
        <begin position="22"/>
        <end position="114"/>
    </location>
</feature>
<evidence type="ECO:0000313" key="3">
    <source>
        <dbReference type="EMBL" id="PSL04289.1"/>
    </source>
</evidence>
<feature type="compositionally biased region" description="Polar residues" evidence="1">
    <location>
        <begin position="64"/>
        <end position="75"/>
    </location>
</feature>
<dbReference type="AlphaFoldDB" id="A0A2P8E4A4"/>
<evidence type="ECO:0000313" key="4">
    <source>
        <dbReference type="Proteomes" id="UP000240708"/>
    </source>
</evidence>